<dbReference type="RefSeq" id="WP_017743323.1">
    <property type="nucleotide sequence ID" value="NZ_KQ976354.1"/>
</dbReference>
<gene>
    <name evidence="9" type="ORF">WA1_04155</name>
</gene>
<evidence type="ECO:0000313" key="10">
    <source>
        <dbReference type="Proteomes" id="UP000076925"/>
    </source>
</evidence>
<evidence type="ECO:0000313" key="9">
    <source>
        <dbReference type="EMBL" id="KYC37719.1"/>
    </source>
</evidence>
<evidence type="ECO:0000256" key="2">
    <source>
        <dbReference type="ARBA" id="ARBA00009477"/>
    </source>
</evidence>
<evidence type="ECO:0000256" key="1">
    <source>
        <dbReference type="ARBA" id="ARBA00004167"/>
    </source>
</evidence>
<reference evidence="9 10" key="1">
    <citation type="journal article" date="2013" name="Genome Biol. Evol.">
        <title>Genomes of Stigonematalean cyanobacteria (subsection V) and the evolution of oxygenic photosynthesis from prokaryotes to plastids.</title>
        <authorList>
            <person name="Dagan T."/>
            <person name="Roettger M."/>
            <person name="Stucken K."/>
            <person name="Landan G."/>
            <person name="Koch R."/>
            <person name="Major P."/>
            <person name="Gould S.B."/>
            <person name="Goremykin V.V."/>
            <person name="Rippka R."/>
            <person name="Tandeau de Marsac N."/>
            <person name="Gugger M."/>
            <person name="Lockhart P.J."/>
            <person name="Allen J.F."/>
            <person name="Brune I."/>
            <person name="Maus I."/>
            <person name="Puhler A."/>
            <person name="Martin W.F."/>
        </authorList>
    </citation>
    <scope>NUCLEOTIDE SEQUENCE [LARGE SCALE GENOMIC DNA]</scope>
    <source>
        <strain evidence="9 10">PCC 7110</strain>
    </source>
</reference>
<comment type="subcellular location">
    <subcellularLocation>
        <location evidence="1">Membrane</location>
        <topology evidence="1">Single-pass membrane protein</topology>
    </subcellularLocation>
</comment>
<evidence type="ECO:0000256" key="6">
    <source>
        <dbReference type="SAM" id="Coils"/>
    </source>
</evidence>
<dbReference type="Gene3D" id="1.10.287.470">
    <property type="entry name" value="Helix hairpin bin"/>
    <property type="match status" value="1"/>
</dbReference>
<dbReference type="Proteomes" id="UP000076925">
    <property type="component" value="Unassembled WGS sequence"/>
</dbReference>
<dbReference type="OrthoDB" id="424142at2"/>
<sequence>MVTFPPIKRLNTDIDRKSNYPQPEEIPFLRPVTSEEFIPPTSRWISITGFVLTGTIAIAVLMAWTIKYNVTVKAAATVRPAGELRVVQPEIEGAIKTILVKENQSVIKGQIIAQLDNSQQEIKKSQLQGNIQQLNLQIVQINAQIQSLNTQILAEEQSINRAIVAAEAELARNQREHEDRKITTQTELLAAEAQLQKEKADLQKAQADLGFAQLEANRYQILLKSSAISANEFDKKLLAVKQAKSALASMQKTVDIALARRKSSQTALNPSNATVAIAHHSTVYQQWLRNLWCFCTQ</sequence>
<name>A0A139WZ38_9CYAN</name>
<protein>
    <recommendedName>
        <fullName evidence="8">Multidrug resistance protein MdtA-like alpha-helical hairpin domain-containing protein</fullName>
    </recommendedName>
</protein>
<comment type="similarity">
    <text evidence="2">Belongs to the membrane fusion protein (MFP) (TC 8.A.1) family.</text>
</comment>
<feature type="transmembrane region" description="Helical" evidence="7">
    <location>
        <begin position="44"/>
        <end position="64"/>
    </location>
</feature>
<evidence type="ECO:0000256" key="7">
    <source>
        <dbReference type="SAM" id="Phobius"/>
    </source>
</evidence>
<organism evidence="9 10">
    <name type="scientific">Scytonema hofmannii PCC 7110</name>
    <dbReference type="NCBI Taxonomy" id="128403"/>
    <lineage>
        <taxon>Bacteria</taxon>
        <taxon>Bacillati</taxon>
        <taxon>Cyanobacteriota</taxon>
        <taxon>Cyanophyceae</taxon>
        <taxon>Nostocales</taxon>
        <taxon>Scytonemataceae</taxon>
        <taxon>Scytonema</taxon>
    </lineage>
</organism>
<evidence type="ECO:0000256" key="3">
    <source>
        <dbReference type="ARBA" id="ARBA00022692"/>
    </source>
</evidence>
<dbReference type="AlphaFoldDB" id="A0A139WZ38"/>
<feature type="domain" description="Multidrug resistance protein MdtA-like alpha-helical hairpin" evidence="8">
    <location>
        <begin position="194"/>
        <end position="257"/>
    </location>
</feature>
<keyword evidence="6" id="KW-0175">Coiled coil</keyword>
<dbReference type="InterPro" id="IPR058624">
    <property type="entry name" value="MdtA-like_HH"/>
</dbReference>
<evidence type="ECO:0000259" key="8">
    <source>
        <dbReference type="Pfam" id="PF25876"/>
    </source>
</evidence>
<keyword evidence="4 7" id="KW-1133">Transmembrane helix</keyword>
<proteinExistence type="inferred from homology"/>
<comment type="caution">
    <text evidence="9">The sequence shown here is derived from an EMBL/GenBank/DDBJ whole genome shotgun (WGS) entry which is preliminary data.</text>
</comment>
<accession>A0A139WZ38</accession>
<dbReference type="SUPFAM" id="SSF111369">
    <property type="entry name" value="HlyD-like secretion proteins"/>
    <property type="match status" value="2"/>
</dbReference>
<dbReference type="PANTHER" id="PTHR30386:SF26">
    <property type="entry name" value="TRANSPORT PROTEIN COMB"/>
    <property type="match status" value="1"/>
</dbReference>
<dbReference type="Gene3D" id="2.40.50.100">
    <property type="match status" value="1"/>
</dbReference>
<feature type="coiled-coil region" evidence="6">
    <location>
        <begin position="117"/>
        <end position="215"/>
    </location>
</feature>
<keyword evidence="5 7" id="KW-0472">Membrane</keyword>
<dbReference type="STRING" id="128403.WA1_04155"/>
<dbReference type="Pfam" id="PF25876">
    <property type="entry name" value="HH_MFP_RND"/>
    <property type="match status" value="1"/>
</dbReference>
<keyword evidence="3 7" id="KW-0812">Transmembrane</keyword>
<dbReference type="PANTHER" id="PTHR30386">
    <property type="entry name" value="MEMBRANE FUSION SUBUNIT OF EMRAB-TOLC MULTIDRUG EFFLUX PUMP"/>
    <property type="match status" value="1"/>
</dbReference>
<dbReference type="InterPro" id="IPR050739">
    <property type="entry name" value="MFP"/>
</dbReference>
<evidence type="ECO:0000256" key="4">
    <source>
        <dbReference type="ARBA" id="ARBA00022989"/>
    </source>
</evidence>
<dbReference type="EMBL" id="ANNX02000045">
    <property type="protein sequence ID" value="KYC37719.1"/>
    <property type="molecule type" value="Genomic_DNA"/>
</dbReference>
<dbReference type="GO" id="GO:0016020">
    <property type="term" value="C:membrane"/>
    <property type="evidence" value="ECO:0007669"/>
    <property type="project" value="UniProtKB-SubCell"/>
</dbReference>
<keyword evidence="10" id="KW-1185">Reference proteome</keyword>
<evidence type="ECO:0000256" key="5">
    <source>
        <dbReference type="ARBA" id="ARBA00023136"/>
    </source>
</evidence>